<keyword evidence="1" id="KW-0472">Membrane</keyword>
<keyword evidence="1" id="KW-0812">Transmembrane</keyword>
<keyword evidence="1" id="KW-1133">Transmembrane helix</keyword>
<comment type="caution">
    <text evidence="2">The sequence shown here is derived from an EMBL/GenBank/DDBJ whole genome shotgun (WGS) entry which is preliminary data.</text>
</comment>
<feature type="transmembrane region" description="Helical" evidence="1">
    <location>
        <begin position="74"/>
        <end position="94"/>
    </location>
</feature>
<name>A0A8J7HBN4_9FIRM</name>
<reference evidence="2" key="1">
    <citation type="submission" date="2020-12" db="EMBL/GenBank/DDBJ databases">
        <title>M. sibirica DSM 26468T genome.</title>
        <authorList>
            <person name="Thieme N."/>
            <person name="Rettenmaier R."/>
            <person name="Zverlov V."/>
            <person name="Liebl W."/>
        </authorList>
    </citation>
    <scope>NUCLEOTIDE SEQUENCE</scope>
    <source>
        <strain evidence="2">DSM 26468</strain>
    </source>
</reference>
<feature type="transmembrane region" description="Helical" evidence="1">
    <location>
        <begin position="6"/>
        <end position="24"/>
    </location>
</feature>
<keyword evidence="3" id="KW-1185">Reference proteome</keyword>
<accession>A0A8J7HBN4</accession>
<dbReference type="AlphaFoldDB" id="A0A8J7HBN4"/>
<organism evidence="2 3">
    <name type="scientific">Mobilitalea sibirica</name>
    <dbReference type="NCBI Taxonomy" id="1462919"/>
    <lineage>
        <taxon>Bacteria</taxon>
        <taxon>Bacillati</taxon>
        <taxon>Bacillota</taxon>
        <taxon>Clostridia</taxon>
        <taxon>Lachnospirales</taxon>
        <taxon>Lachnospiraceae</taxon>
        <taxon>Mobilitalea</taxon>
    </lineage>
</organism>
<dbReference type="EMBL" id="JAEAGR010000001">
    <property type="protein sequence ID" value="MBH1939424.1"/>
    <property type="molecule type" value="Genomic_DNA"/>
</dbReference>
<evidence type="ECO:0000313" key="3">
    <source>
        <dbReference type="Proteomes" id="UP000623269"/>
    </source>
</evidence>
<proteinExistence type="predicted"/>
<gene>
    <name evidence="2" type="ORF">I5677_00790</name>
</gene>
<sequence length="103" mass="11909">MEFIIFFLVFIVPGLIAVLAYNIVAQLRVEVCFTGGLIFDLLIFIIMITGLYFFRDITQVPMLLEQFICLSFTRNYALLSILIGIILGVGFGFLKRLFFWIRN</sequence>
<evidence type="ECO:0000313" key="2">
    <source>
        <dbReference type="EMBL" id="MBH1939424.1"/>
    </source>
</evidence>
<dbReference type="RefSeq" id="WP_197659651.1">
    <property type="nucleotide sequence ID" value="NZ_JAEAGR010000001.1"/>
</dbReference>
<dbReference type="Proteomes" id="UP000623269">
    <property type="component" value="Unassembled WGS sequence"/>
</dbReference>
<protein>
    <submittedName>
        <fullName evidence="2">Uncharacterized protein</fullName>
    </submittedName>
</protein>
<feature type="transmembrane region" description="Helical" evidence="1">
    <location>
        <begin position="31"/>
        <end position="54"/>
    </location>
</feature>
<evidence type="ECO:0000256" key="1">
    <source>
        <dbReference type="SAM" id="Phobius"/>
    </source>
</evidence>